<dbReference type="RefSeq" id="WP_129443428.1">
    <property type="nucleotide sequence ID" value="NZ_CP035492.1"/>
</dbReference>
<sequence>MERKPDVYIVLTDTGTLFTKTIKYFTKDPFNHASLAFDADLKEVYSFGRKSPGNPFVGGFVKEDMRGGLFRQAVCAVYRCPVTPCEYDFMRQFIAEMERDQELYRYNLLGVIALLFNIQMKREKAYFCSQFVADVFERSGIALIRKSPLLVKPGDFPCTPMLELAYEGILRAYVERNDHVKRPVQAVKTRTA</sequence>
<gene>
    <name evidence="1" type="ORF">ET464_18360</name>
</gene>
<evidence type="ECO:0000313" key="1">
    <source>
        <dbReference type="EMBL" id="QAY68039.1"/>
    </source>
</evidence>
<accession>A0A4P6F1N5</accession>
<dbReference type="Proteomes" id="UP000293568">
    <property type="component" value="Chromosome"/>
</dbReference>
<dbReference type="AlphaFoldDB" id="A0A4P6F1N5"/>
<proteinExistence type="predicted"/>
<protein>
    <submittedName>
        <fullName evidence="1">Uncharacterized protein</fullName>
    </submittedName>
</protein>
<evidence type="ECO:0000313" key="2">
    <source>
        <dbReference type="Proteomes" id="UP000293568"/>
    </source>
</evidence>
<dbReference type="InterPro" id="IPR038765">
    <property type="entry name" value="Papain-like_cys_pep_sf"/>
</dbReference>
<dbReference type="OrthoDB" id="1645744at2"/>
<keyword evidence="2" id="KW-1185">Reference proteome</keyword>
<dbReference type="Gene3D" id="3.90.1720.10">
    <property type="entry name" value="endopeptidase domain like (from Nostoc punctiforme)"/>
    <property type="match status" value="1"/>
</dbReference>
<dbReference type="SUPFAM" id="SSF54001">
    <property type="entry name" value="Cysteine proteinases"/>
    <property type="match status" value="1"/>
</dbReference>
<organism evidence="1 2">
    <name type="scientific">Paenibacillus protaetiae</name>
    <dbReference type="NCBI Taxonomy" id="2509456"/>
    <lineage>
        <taxon>Bacteria</taxon>
        <taxon>Bacillati</taxon>
        <taxon>Bacillota</taxon>
        <taxon>Bacilli</taxon>
        <taxon>Bacillales</taxon>
        <taxon>Paenibacillaceae</taxon>
        <taxon>Paenibacillus</taxon>
    </lineage>
</organism>
<reference evidence="1 2" key="1">
    <citation type="submission" date="2019-01" db="EMBL/GenBank/DDBJ databases">
        <title>Genome sequencing of strain FW100M-2.</title>
        <authorList>
            <person name="Heo J."/>
            <person name="Kim S.-J."/>
            <person name="Kim J.-S."/>
            <person name="Hong S.-B."/>
            <person name="Kwon S.-W."/>
        </authorList>
    </citation>
    <scope>NUCLEOTIDE SEQUENCE [LARGE SCALE GENOMIC DNA]</scope>
    <source>
        <strain evidence="1 2">FW100M-2</strain>
    </source>
</reference>
<dbReference type="KEGG" id="pprt:ET464_18360"/>
<dbReference type="EMBL" id="CP035492">
    <property type="protein sequence ID" value="QAY68039.1"/>
    <property type="molecule type" value="Genomic_DNA"/>
</dbReference>
<name>A0A4P6F1N5_9BACL</name>